<dbReference type="Proteomes" id="UP000326924">
    <property type="component" value="Unassembled WGS sequence"/>
</dbReference>
<accession>A0A5J5F0N9</accession>
<comment type="caution">
    <text evidence="1">The sequence shown here is derived from an EMBL/GenBank/DDBJ whole genome shotgun (WGS) entry which is preliminary data.</text>
</comment>
<dbReference type="InParanoid" id="A0A5J5F0N9"/>
<protein>
    <submittedName>
        <fullName evidence="1">Uncharacterized protein</fullName>
    </submittedName>
</protein>
<reference evidence="1 2" key="1">
    <citation type="submission" date="2019-09" db="EMBL/GenBank/DDBJ databases">
        <title>Draft genome of the ectomycorrhizal ascomycete Sphaerosporella brunnea.</title>
        <authorList>
            <consortium name="DOE Joint Genome Institute"/>
            <person name="Benucci G.M."/>
            <person name="Marozzi G."/>
            <person name="Antonielli L."/>
            <person name="Sanchez S."/>
            <person name="Marco P."/>
            <person name="Wang X."/>
            <person name="Falini L.B."/>
            <person name="Barry K."/>
            <person name="Haridas S."/>
            <person name="Lipzen A."/>
            <person name="Labutti K."/>
            <person name="Grigoriev I.V."/>
            <person name="Murat C."/>
            <person name="Martin F."/>
            <person name="Albertini E."/>
            <person name="Donnini D."/>
            <person name="Bonito G."/>
        </authorList>
    </citation>
    <scope>NUCLEOTIDE SEQUENCE [LARGE SCALE GENOMIC DNA]</scope>
    <source>
        <strain evidence="1 2">Sb_GMNB300</strain>
    </source>
</reference>
<gene>
    <name evidence="1" type="ORF">FN846DRAFT_604086</name>
</gene>
<dbReference type="EMBL" id="VXIS01000056">
    <property type="protein sequence ID" value="KAA8909528.1"/>
    <property type="molecule type" value="Genomic_DNA"/>
</dbReference>
<name>A0A5J5F0N9_9PEZI</name>
<proteinExistence type="predicted"/>
<dbReference type="AlphaFoldDB" id="A0A5J5F0N9"/>
<organism evidence="1 2">
    <name type="scientific">Sphaerosporella brunnea</name>
    <dbReference type="NCBI Taxonomy" id="1250544"/>
    <lineage>
        <taxon>Eukaryota</taxon>
        <taxon>Fungi</taxon>
        <taxon>Dikarya</taxon>
        <taxon>Ascomycota</taxon>
        <taxon>Pezizomycotina</taxon>
        <taxon>Pezizomycetes</taxon>
        <taxon>Pezizales</taxon>
        <taxon>Pyronemataceae</taxon>
        <taxon>Sphaerosporella</taxon>
    </lineage>
</organism>
<evidence type="ECO:0000313" key="2">
    <source>
        <dbReference type="Proteomes" id="UP000326924"/>
    </source>
</evidence>
<keyword evidence="2" id="KW-1185">Reference proteome</keyword>
<evidence type="ECO:0000313" key="1">
    <source>
        <dbReference type="EMBL" id="KAA8909528.1"/>
    </source>
</evidence>
<sequence length="206" mass="23375">MALVSASRPVFLPKPVIMFWQSIPARISRFMRSVSFLRRDIHCRVNATPHSDQFREPRTKHWPLYPTDRPFFFGSLNNSGGVGLCLNYTLYFARWQLLSHNRVVTCMEDCLGLPRRYCNDVKGTAPMRRWTASVPHNLGGAKRAAGPINPILLTASIRTSEFSGNIPEPPRRLYLLKYVVTAQVLLIKQIIVGFPQATKISGHVDL</sequence>